<evidence type="ECO:0000256" key="9">
    <source>
        <dbReference type="ARBA" id="ARBA00031547"/>
    </source>
</evidence>
<dbReference type="HAMAP" id="MF_00692">
    <property type="entry name" value="SelO"/>
    <property type="match status" value="1"/>
</dbReference>
<dbReference type="OrthoDB" id="10254721at2759"/>
<dbReference type="GO" id="GO:0005524">
    <property type="term" value="F:ATP binding"/>
    <property type="evidence" value="ECO:0007669"/>
    <property type="project" value="UniProtKB-KW"/>
</dbReference>
<gene>
    <name evidence="10" type="ORF">TRICI_006630</name>
</gene>
<protein>
    <recommendedName>
        <fullName evidence="9">Selenoprotein O</fullName>
    </recommendedName>
</protein>
<evidence type="ECO:0000313" key="11">
    <source>
        <dbReference type="Proteomes" id="UP000761534"/>
    </source>
</evidence>
<evidence type="ECO:0000256" key="5">
    <source>
        <dbReference type="ARBA" id="ARBA00022723"/>
    </source>
</evidence>
<comment type="caution">
    <text evidence="10">The sequence shown here is derived from an EMBL/GenBank/DDBJ whole genome shotgun (WGS) entry which is preliminary data.</text>
</comment>
<dbReference type="AlphaFoldDB" id="A0A642UF06"/>
<dbReference type="Pfam" id="PF02696">
    <property type="entry name" value="SelO"/>
    <property type="match status" value="1"/>
</dbReference>
<keyword evidence="7" id="KW-0067">ATP-binding</keyword>
<sequence>MTTLEQLPKTSRFTDWMTPDSKVPTIAEAKKAGDEVVRKARAVNGSYTWVRPERREKWELVGVSSAAMRDLGLDEKEKDSKFFQDVMAGQEVIEDEERGLYPWAQAYAGWQFGDWVGQLGDGRVISLFEGSNETLGKRYEVQLKGAGLTPYSRFADGKAVLRSSIREALGSEAVSALGIPTTRALSLISLPETKARRQTTESCAIVARMAETWVRIGTFDFQRARGARAEMRRLADYCISEVFGGDDKLVKAKNDDETRYTRLYREICLRNAYTLAYWQAYGYMNGVLNTDNTSIYGLTIDYGPFSFMDTFDSSFTPNHDDGLLRYSYKNQPSVIWWNLVRLGENMGELLGADSDLVDDKTFVEEGLKQEQIKGVLERAEKAIEGAGDEFTARFKAKYVELMGQRLGLVEQRDDDHDTVLTPLLDMLQECELDYNQFFRKLGDATFFSGTNVDPDVFFQKDRGFVPSLDLEEAKSRVSKWLETYKSRLESEGSTNDASRRERMHKVNPKFVLKTWVMDEVIEKAQKGDFEMYNQVLEMSLDPFKDSWGFDKALEDRVTGDTPKTGRDIQCSCSS</sequence>
<name>A0A642UF06_9ASCO</name>
<keyword evidence="8" id="KW-0460">Magnesium</keyword>
<evidence type="ECO:0000313" key="10">
    <source>
        <dbReference type="EMBL" id="KAA8897870.1"/>
    </source>
</evidence>
<organism evidence="10 11">
    <name type="scientific">Trichomonascus ciferrii</name>
    <dbReference type="NCBI Taxonomy" id="44093"/>
    <lineage>
        <taxon>Eukaryota</taxon>
        <taxon>Fungi</taxon>
        <taxon>Dikarya</taxon>
        <taxon>Ascomycota</taxon>
        <taxon>Saccharomycotina</taxon>
        <taxon>Dipodascomycetes</taxon>
        <taxon>Dipodascales</taxon>
        <taxon>Trichomonascaceae</taxon>
        <taxon>Trichomonascus</taxon>
        <taxon>Trichomonascus ciferrii complex</taxon>
    </lineage>
</organism>
<dbReference type="PANTHER" id="PTHR32057">
    <property type="entry name" value="PROTEIN ADENYLYLTRANSFERASE SELO, MITOCHONDRIAL"/>
    <property type="match status" value="1"/>
</dbReference>
<comment type="cofactor">
    <cofactor evidence="1">
        <name>Mg(2+)</name>
        <dbReference type="ChEBI" id="CHEBI:18420"/>
    </cofactor>
</comment>
<evidence type="ECO:0000256" key="4">
    <source>
        <dbReference type="ARBA" id="ARBA00022695"/>
    </source>
</evidence>
<dbReference type="Proteomes" id="UP000761534">
    <property type="component" value="Unassembled WGS sequence"/>
</dbReference>
<proteinExistence type="inferred from homology"/>
<keyword evidence="11" id="KW-1185">Reference proteome</keyword>
<accession>A0A642UF06</accession>
<reference evidence="10" key="1">
    <citation type="journal article" date="2019" name="G3 (Bethesda)">
        <title>Genome Assemblies of Two Rare Opportunistic Yeast Pathogens: Diutina rugosa (syn. Candida rugosa) and Trichomonascus ciferrii (syn. Candida ciferrii).</title>
        <authorList>
            <person name="Mixao V."/>
            <person name="Saus E."/>
            <person name="Hansen A.P."/>
            <person name="Lass-Florl C."/>
            <person name="Gabaldon T."/>
        </authorList>
    </citation>
    <scope>NUCLEOTIDE SEQUENCE</scope>
    <source>
        <strain evidence="10">CBS 4856</strain>
    </source>
</reference>
<evidence type="ECO:0000256" key="2">
    <source>
        <dbReference type="ARBA" id="ARBA00009747"/>
    </source>
</evidence>
<dbReference type="VEuPathDB" id="FungiDB:TRICI_006630"/>
<dbReference type="GO" id="GO:0070733">
    <property type="term" value="F:AMPylase activity"/>
    <property type="evidence" value="ECO:0007669"/>
    <property type="project" value="TreeGrafter"/>
</dbReference>
<dbReference type="PANTHER" id="PTHR32057:SF14">
    <property type="entry name" value="PROTEIN ADENYLYLTRANSFERASE SELO, MITOCHONDRIAL"/>
    <property type="match status" value="1"/>
</dbReference>
<dbReference type="InterPro" id="IPR003846">
    <property type="entry name" value="SelO"/>
</dbReference>
<dbReference type="GO" id="GO:0005739">
    <property type="term" value="C:mitochondrion"/>
    <property type="evidence" value="ECO:0007669"/>
    <property type="project" value="TreeGrafter"/>
</dbReference>
<evidence type="ECO:0000256" key="8">
    <source>
        <dbReference type="ARBA" id="ARBA00022842"/>
    </source>
</evidence>
<evidence type="ECO:0000256" key="7">
    <source>
        <dbReference type="ARBA" id="ARBA00022840"/>
    </source>
</evidence>
<keyword evidence="5" id="KW-0479">Metal-binding</keyword>
<evidence type="ECO:0000256" key="1">
    <source>
        <dbReference type="ARBA" id="ARBA00001946"/>
    </source>
</evidence>
<evidence type="ECO:0000256" key="3">
    <source>
        <dbReference type="ARBA" id="ARBA00022679"/>
    </source>
</evidence>
<keyword evidence="4" id="KW-0548">Nucleotidyltransferase</keyword>
<comment type="similarity">
    <text evidence="2">Belongs to the SELO family.</text>
</comment>
<keyword evidence="6" id="KW-0547">Nucleotide-binding</keyword>
<keyword evidence="3" id="KW-0808">Transferase</keyword>
<dbReference type="EMBL" id="SWFS01000551">
    <property type="protein sequence ID" value="KAA8897870.1"/>
    <property type="molecule type" value="Genomic_DNA"/>
</dbReference>
<dbReference type="GO" id="GO:0046872">
    <property type="term" value="F:metal ion binding"/>
    <property type="evidence" value="ECO:0007669"/>
    <property type="project" value="UniProtKB-KW"/>
</dbReference>
<evidence type="ECO:0000256" key="6">
    <source>
        <dbReference type="ARBA" id="ARBA00022741"/>
    </source>
</evidence>